<dbReference type="InterPro" id="IPR050900">
    <property type="entry name" value="Transposase_IS3/IS150/IS904"/>
</dbReference>
<dbReference type="Pfam" id="PF13333">
    <property type="entry name" value="rve_2"/>
    <property type="match status" value="1"/>
</dbReference>
<dbReference type="InterPro" id="IPR001584">
    <property type="entry name" value="Integrase_cat-core"/>
</dbReference>
<proteinExistence type="predicted"/>
<gene>
    <name evidence="2" type="ORF">EHF44_00145</name>
    <name evidence="3" type="ORF">EHF44_01240</name>
</gene>
<dbReference type="InterPro" id="IPR002514">
    <property type="entry name" value="Transposase_8"/>
</dbReference>
<feature type="domain" description="Integrase catalytic" evidence="1">
    <location>
        <begin position="225"/>
        <end position="386"/>
    </location>
</feature>
<evidence type="ECO:0000313" key="2">
    <source>
        <dbReference type="EMBL" id="AZG11937.1"/>
    </source>
</evidence>
<dbReference type="NCBIfam" id="NF033516">
    <property type="entry name" value="transpos_IS3"/>
    <property type="match status" value="1"/>
</dbReference>
<reference evidence="4" key="2">
    <citation type="submission" date="2018-11" db="EMBL/GenBank/DDBJ databases">
        <title>FDA dAtabase for Regulatory Grade micrObial Sequences (FDA-ARGOS): Supporting development and validation of Infectious Disease Dx tests.</title>
        <authorList>
            <person name="Goldberg B."/>
            <person name="Campos J."/>
            <person name="Tallon L."/>
            <person name="Sadzewicz L."/>
            <person name="Zhao X."/>
            <person name="Vavikolanu K."/>
            <person name="Mehta A."/>
            <person name="Aluvathingal J."/>
            <person name="Nadendla S."/>
            <person name="Geyer C."/>
            <person name="Nandy P."/>
            <person name="Yan Y."/>
            <person name="Sichtig H."/>
        </authorList>
    </citation>
    <scope>NUCLEOTIDE SEQUENCE [LARGE SCALE GENOMIC DNA]</scope>
    <source>
        <strain evidence="4">FDAARGOS_614</strain>
        <plasmid evidence="4">unnamed1</plasmid>
    </source>
</reference>
<dbReference type="Pfam" id="PF13276">
    <property type="entry name" value="HTH_21"/>
    <property type="match status" value="1"/>
</dbReference>
<dbReference type="GO" id="GO:0015074">
    <property type="term" value="P:DNA integration"/>
    <property type="evidence" value="ECO:0007669"/>
    <property type="project" value="InterPro"/>
</dbReference>
<dbReference type="InterPro" id="IPR048020">
    <property type="entry name" value="Transpos_IS3"/>
</dbReference>
<dbReference type="InterPro" id="IPR025948">
    <property type="entry name" value="HTH-like_dom"/>
</dbReference>
<dbReference type="Proteomes" id="UP000270411">
    <property type="component" value="Plasmid unnamed1"/>
</dbReference>
<accession>A0A3G8GUL7</accession>
<dbReference type="InterPro" id="IPR009057">
    <property type="entry name" value="Homeodomain-like_sf"/>
</dbReference>
<dbReference type="Gene3D" id="3.30.420.10">
    <property type="entry name" value="Ribonuclease H-like superfamily/Ribonuclease H"/>
    <property type="match status" value="1"/>
</dbReference>
<dbReference type="Pfam" id="PF01527">
    <property type="entry name" value="HTH_Tnp_1"/>
    <property type="match status" value="1"/>
</dbReference>
<dbReference type="KEGG" id="cpau:EHF44_01240"/>
<dbReference type="KEGG" id="cpau:EHF44_00145"/>
<keyword evidence="2" id="KW-0614">Plasmid</keyword>
<evidence type="ECO:0000313" key="4">
    <source>
        <dbReference type="Proteomes" id="UP000270411"/>
    </source>
</evidence>
<dbReference type="PROSITE" id="PS50994">
    <property type="entry name" value="INTEGRASE"/>
    <property type="match status" value="1"/>
</dbReference>
<dbReference type="EMBL" id="CP033968">
    <property type="protein sequence ID" value="AZG11937.1"/>
    <property type="molecule type" value="Genomic_DNA"/>
</dbReference>
<dbReference type="PANTHER" id="PTHR46889:SF4">
    <property type="entry name" value="TRANSPOSASE INSO FOR INSERTION SEQUENCE ELEMENT IS911B-RELATED"/>
    <property type="match status" value="1"/>
</dbReference>
<dbReference type="RefSeq" id="WP_085960481.1">
    <property type="nucleotide sequence ID" value="NZ_CP033968.1"/>
</dbReference>
<dbReference type="InterPro" id="IPR036397">
    <property type="entry name" value="RNaseH_sf"/>
</dbReference>
<dbReference type="InterPro" id="IPR012337">
    <property type="entry name" value="RNaseH-like_sf"/>
</dbReference>
<dbReference type="GO" id="GO:0003677">
    <property type="term" value="F:DNA binding"/>
    <property type="evidence" value="ECO:0007669"/>
    <property type="project" value="InterPro"/>
</dbReference>
<name>A0A3G8GUL7_9BURK</name>
<evidence type="ECO:0000259" key="1">
    <source>
        <dbReference type="PROSITE" id="PS50994"/>
    </source>
</evidence>
<dbReference type="PANTHER" id="PTHR46889">
    <property type="entry name" value="TRANSPOSASE INSF FOR INSERTION SEQUENCE IS3B-RELATED"/>
    <property type="match status" value="1"/>
</dbReference>
<evidence type="ECO:0000313" key="3">
    <source>
        <dbReference type="EMBL" id="AZG12128.1"/>
    </source>
</evidence>
<dbReference type="SUPFAM" id="SSF46689">
    <property type="entry name" value="Homeodomain-like"/>
    <property type="match status" value="1"/>
</dbReference>
<sequence length="395" mass="45031">MTSKTKRAQYTLEFKLEAVRLVKSGQSMAVVSATLGIRAQTLHNWVKAEREGKLTGAGMKPVSPEQMELARLRAEVARLKMERDIFKKSRSILCEGVGVRYAFIERNRRYWPVSVLCELLGVSPSGYHQRKQRTVSTDRPDRGRLSDDALLAHIKAIHAGVKGEYGWPRMWKELLARGVRVGKERVRKLMALHGIRARHKRKYIATTNSNHDLPVAPNLLQRDFSPAAPNQVWTSDITYVATAEGWLYLVVIIDLFSRQVVGWSMQPHMKAELVTDALRMAWFRRRPEAGVIVHTDRGSQYCSHLFQDALKAYGMRSSMSRRGDCWDNAPTESLWGSLKVARLHGRQFATRRAAMDEVIDWLGFYNASRLHSTLGYVSPMTFEKNWSAAQQHRAA</sequence>
<dbReference type="OrthoDB" id="5365969at2"/>
<reference evidence="2" key="1">
    <citation type="submission" date="2018-11" db="EMBL/GenBank/DDBJ databases">
        <title>FDA dAtabase for Regulatory Grade micrObial Sequences (FDA-ARGOS): Supporting development and validation of Infectious Disease Dx tests.</title>
        <authorList>
            <person name="Plongla R."/>
            <person name="Gilligan P."/>
            <person name="Tallon L.J."/>
            <person name="Sadzewicz L."/>
            <person name="Zhao X."/>
            <person name="Vavikolanu K."/>
            <person name="Mehta A."/>
            <person name="Aluvathingal J."/>
            <person name="Nadendla S."/>
            <person name="Geyer C."/>
            <person name="Nandy P."/>
            <person name="Yan Y."/>
            <person name="Sichtig H."/>
        </authorList>
    </citation>
    <scope>NUCLEOTIDE SEQUENCE</scope>
    <source>
        <strain evidence="2">FDAARGOS_614</strain>
        <plasmid evidence="2">unnamed1</plasmid>
    </source>
</reference>
<organism evidence="2 4">
    <name type="scientific">Cupriavidus pauculus</name>
    <dbReference type="NCBI Taxonomy" id="82633"/>
    <lineage>
        <taxon>Bacteria</taxon>
        <taxon>Pseudomonadati</taxon>
        <taxon>Pseudomonadota</taxon>
        <taxon>Betaproteobacteria</taxon>
        <taxon>Burkholderiales</taxon>
        <taxon>Burkholderiaceae</taxon>
        <taxon>Cupriavidus</taxon>
    </lineage>
</organism>
<dbReference type="GO" id="GO:0006313">
    <property type="term" value="P:DNA transposition"/>
    <property type="evidence" value="ECO:0007669"/>
    <property type="project" value="InterPro"/>
</dbReference>
<protein>
    <submittedName>
        <fullName evidence="2">IS3-like element ISRme13 family transposase</fullName>
    </submittedName>
</protein>
<dbReference type="Gene3D" id="1.10.10.60">
    <property type="entry name" value="Homeodomain-like"/>
    <property type="match status" value="1"/>
</dbReference>
<geneLocation type="plasmid" evidence="2">
    <name>unnamed1</name>
</geneLocation>
<dbReference type="GO" id="GO:0004803">
    <property type="term" value="F:transposase activity"/>
    <property type="evidence" value="ECO:0007669"/>
    <property type="project" value="InterPro"/>
</dbReference>
<dbReference type="EMBL" id="CP033968">
    <property type="protein sequence ID" value="AZG12128.1"/>
    <property type="molecule type" value="Genomic_DNA"/>
</dbReference>
<dbReference type="AlphaFoldDB" id="A0A3G8GUL7"/>
<dbReference type="GeneID" id="60824919"/>
<dbReference type="SUPFAM" id="SSF53098">
    <property type="entry name" value="Ribonuclease H-like"/>
    <property type="match status" value="1"/>
</dbReference>
<dbReference type="Pfam" id="PF00665">
    <property type="entry name" value="rve"/>
    <property type="match status" value="1"/>
</dbReference>